<dbReference type="EMBL" id="BRYA01001530">
    <property type="protein sequence ID" value="GMI45027.1"/>
    <property type="molecule type" value="Genomic_DNA"/>
</dbReference>
<organism evidence="3 4">
    <name type="scientific">Triparma columacea</name>
    <dbReference type="NCBI Taxonomy" id="722753"/>
    <lineage>
        <taxon>Eukaryota</taxon>
        <taxon>Sar</taxon>
        <taxon>Stramenopiles</taxon>
        <taxon>Ochrophyta</taxon>
        <taxon>Bolidophyceae</taxon>
        <taxon>Parmales</taxon>
        <taxon>Triparmaceae</taxon>
        <taxon>Triparma</taxon>
    </lineage>
</organism>
<keyword evidence="1" id="KW-0175">Coiled coil</keyword>
<evidence type="ECO:0000313" key="3">
    <source>
        <dbReference type="EMBL" id="GMI45027.1"/>
    </source>
</evidence>
<protein>
    <submittedName>
        <fullName evidence="3">Uncharacterized protein</fullName>
    </submittedName>
</protein>
<dbReference type="OrthoDB" id="196478at2759"/>
<gene>
    <name evidence="3" type="ORF">TrCOL_g9334</name>
</gene>
<dbReference type="AlphaFoldDB" id="A0A9W7LCV5"/>
<feature type="region of interest" description="Disordered" evidence="2">
    <location>
        <begin position="292"/>
        <end position="344"/>
    </location>
</feature>
<feature type="coiled-coil region" evidence="1">
    <location>
        <begin position="489"/>
        <end position="516"/>
    </location>
</feature>
<evidence type="ECO:0000256" key="2">
    <source>
        <dbReference type="SAM" id="MobiDB-lite"/>
    </source>
</evidence>
<feature type="region of interest" description="Disordered" evidence="2">
    <location>
        <begin position="215"/>
        <end position="252"/>
    </location>
</feature>
<name>A0A9W7LCV5_9STRA</name>
<proteinExistence type="predicted"/>
<evidence type="ECO:0000313" key="4">
    <source>
        <dbReference type="Proteomes" id="UP001165065"/>
    </source>
</evidence>
<reference evidence="4" key="1">
    <citation type="journal article" date="2023" name="Commun. Biol.">
        <title>Genome analysis of Parmales, the sister group of diatoms, reveals the evolutionary specialization of diatoms from phago-mixotrophs to photoautotrophs.</title>
        <authorList>
            <person name="Ban H."/>
            <person name="Sato S."/>
            <person name="Yoshikawa S."/>
            <person name="Yamada K."/>
            <person name="Nakamura Y."/>
            <person name="Ichinomiya M."/>
            <person name="Sato N."/>
            <person name="Blanc-Mathieu R."/>
            <person name="Endo H."/>
            <person name="Kuwata A."/>
            <person name="Ogata H."/>
        </authorList>
    </citation>
    <scope>NUCLEOTIDE SEQUENCE [LARGE SCALE GENOMIC DNA]</scope>
</reference>
<feature type="compositionally biased region" description="Basic and acidic residues" evidence="2">
    <location>
        <begin position="215"/>
        <end position="227"/>
    </location>
</feature>
<comment type="caution">
    <text evidence="3">The sequence shown here is derived from an EMBL/GenBank/DDBJ whole genome shotgun (WGS) entry which is preliminary data.</text>
</comment>
<accession>A0A9W7LCV5</accession>
<feature type="region of interest" description="Disordered" evidence="2">
    <location>
        <begin position="141"/>
        <end position="194"/>
    </location>
</feature>
<sequence>MSDQSSPPPEVSKSPLNVSVLDFAAQEQKVNWGRIKKGAEYREEKIMKGVAIKTAKSIAIQQAVSGSADRAFAMRSRADEIKQVIIADIRRSPNEPHLWSQITREVAFGGEGAINHLLPVDMNSIQAEFAKIKTAQIEAEEGMKTKKKKPVEIEESPAEALHGFKLQLGDEEGDEEGEDESDDDEMDKVPTTATSMPNLALISNGAFKAFTEKAVGRDAEELADQERRRKKQRERKGKLFPNDGEIFDAETGRTEEVNYTSWIHPKDAPDEYKTTKVLGALGKFKKNLTGFRMSQREGEGASAKVGQRVHPPAEQPKFPLLAPTAAVEPPPPQPQQPASDAEVDWEAKAAMFLESAISEDATGMIEGREEVRRKVEEKTGRRVIMATKFEKQGSRGHTPDVSAAVAKMETERRLGRAGKYVVGGGVTEAEKLMKATAGVAGENSVLSEFEYYDPNQRKGVTSTPVVDIGAADKLSDLFKWANTDAKRGIAELSVLKNRKNEELMDLVREEEEKEVERKRIEMTARHPSILARARHRHKIEREKRKKVIVRIREENEMIIAGKMADLGLIR</sequence>
<evidence type="ECO:0000256" key="1">
    <source>
        <dbReference type="SAM" id="Coils"/>
    </source>
</evidence>
<feature type="compositionally biased region" description="Basic residues" evidence="2">
    <location>
        <begin position="228"/>
        <end position="238"/>
    </location>
</feature>
<dbReference type="Proteomes" id="UP001165065">
    <property type="component" value="Unassembled WGS sequence"/>
</dbReference>
<keyword evidence="4" id="KW-1185">Reference proteome</keyword>
<feature type="compositionally biased region" description="Acidic residues" evidence="2">
    <location>
        <begin position="169"/>
        <end position="186"/>
    </location>
</feature>